<dbReference type="PANTHER" id="PTHR22911:SF137">
    <property type="entry name" value="SOLUTE CARRIER FAMILY 35 MEMBER G2-RELATED"/>
    <property type="match status" value="1"/>
</dbReference>
<feature type="transmembrane region" description="Helical" evidence="8">
    <location>
        <begin position="80"/>
        <end position="97"/>
    </location>
</feature>
<dbReference type="NCBIfam" id="TIGR00688">
    <property type="entry name" value="rarD"/>
    <property type="match status" value="1"/>
</dbReference>
<evidence type="ECO:0000313" key="10">
    <source>
        <dbReference type="EMBL" id="RDV01527.1"/>
    </source>
</evidence>
<dbReference type="RefSeq" id="WP_115550306.1">
    <property type="nucleotide sequence ID" value="NZ_QRGP01000003.1"/>
</dbReference>
<dbReference type="OrthoDB" id="369870at2"/>
<keyword evidence="6 8" id="KW-1133">Transmembrane helix</keyword>
<keyword evidence="5 8" id="KW-0812">Transmembrane</keyword>
<feature type="transmembrane region" description="Helical" evidence="8">
    <location>
        <begin position="268"/>
        <end position="289"/>
    </location>
</feature>
<keyword evidence="11" id="KW-1185">Reference proteome</keyword>
<feature type="transmembrane region" description="Helical" evidence="8">
    <location>
        <begin position="183"/>
        <end position="203"/>
    </location>
</feature>
<evidence type="ECO:0000256" key="7">
    <source>
        <dbReference type="ARBA" id="ARBA00023136"/>
    </source>
</evidence>
<evidence type="ECO:0000259" key="9">
    <source>
        <dbReference type="Pfam" id="PF00892"/>
    </source>
</evidence>
<sequence length="296" mass="31938">MTTANQQTPQGGGLPYAFSAYLIWGFLPVYFKMLAEVPALDILAFRIVWSVPVVFIILYFRSQWGEFTAAIANPKARRAMMLSAVLIAINWLVYVWAITTERVLATSIGYYLNPLVNVLLGRLFLGERLTKLQGWAVAVAGMGVAILLAGSLETVWISLTLAFSFGTYGLVRKTAPTGSVPGLAVEMCLLGPIALAVCIWSVSQAGGFRDIGTEALLAAGGAITVIPLLLFATAARRMSYTALGFVQYLAPTIVFILGAFAYDEPLDATKLACFALIWTAIALFSVDAFRRMRSGG</sequence>
<evidence type="ECO:0000256" key="1">
    <source>
        <dbReference type="ARBA" id="ARBA00004651"/>
    </source>
</evidence>
<dbReference type="SUPFAM" id="SSF103481">
    <property type="entry name" value="Multidrug resistance efflux transporter EmrE"/>
    <property type="match status" value="2"/>
</dbReference>
<accession>A0A371B1X8</accession>
<keyword evidence="7 8" id="KW-0472">Membrane</keyword>
<feature type="domain" description="EamA" evidence="9">
    <location>
        <begin position="13"/>
        <end position="148"/>
    </location>
</feature>
<feature type="transmembrane region" description="Helical" evidence="8">
    <location>
        <begin position="12"/>
        <end position="31"/>
    </location>
</feature>
<evidence type="ECO:0000256" key="6">
    <source>
        <dbReference type="ARBA" id="ARBA00022989"/>
    </source>
</evidence>
<feature type="transmembrane region" description="Helical" evidence="8">
    <location>
        <begin position="215"/>
        <end position="235"/>
    </location>
</feature>
<evidence type="ECO:0000256" key="4">
    <source>
        <dbReference type="ARBA" id="ARBA00022475"/>
    </source>
</evidence>
<evidence type="ECO:0000313" key="11">
    <source>
        <dbReference type="Proteomes" id="UP000263833"/>
    </source>
</evidence>
<dbReference type="PANTHER" id="PTHR22911">
    <property type="entry name" value="ACYL-MALONYL CONDENSING ENZYME-RELATED"/>
    <property type="match status" value="1"/>
</dbReference>
<comment type="caution">
    <text evidence="10">The sequence shown here is derived from an EMBL/GenBank/DDBJ whole genome shotgun (WGS) entry which is preliminary data.</text>
</comment>
<organism evidence="10 11">
    <name type="scientific">Sphingorhabdus pulchriflava</name>
    <dbReference type="NCBI Taxonomy" id="2292257"/>
    <lineage>
        <taxon>Bacteria</taxon>
        <taxon>Pseudomonadati</taxon>
        <taxon>Pseudomonadota</taxon>
        <taxon>Alphaproteobacteria</taxon>
        <taxon>Sphingomonadales</taxon>
        <taxon>Sphingomonadaceae</taxon>
        <taxon>Sphingorhabdus</taxon>
    </lineage>
</organism>
<name>A0A371B1X8_9SPHN</name>
<dbReference type="Pfam" id="PF00892">
    <property type="entry name" value="EamA"/>
    <property type="match status" value="1"/>
</dbReference>
<protein>
    <submittedName>
        <fullName evidence="10">EamA family transporter RarD</fullName>
    </submittedName>
</protein>
<evidence type="ECO:0000256" key="3">
    <source>
        <dbReference type="ARBA" id="ARBA00022448"/>
    </source>
</evidence>
<dbReference type="EMBL" id="QRGP01000003">
    <property type="protein sequence ID" value="RDV01527.1"/>
    <property type="molecule type" value="Genomic_DNA"/>
</dbReference>
<dbReference type="InterPro" id="IPR000620">
    <property type="entry name" value="EamA_dom"/>
</dbReference>
<feature type="transmembrane region" description="Helical" evidence="8">
    <location>
        <begin position="155"/>
        <end position="171"/>
    </location>
</feature>
<gene>
    <name evidence="10" type="primary">rarD</name>
    <name evidence="10" type="ORF">DXH95_14640</name>
</gene>
<evidence type="ECO:0000256" key="8">
    <source>
        <dbReference type="SAM" id="Phobius"/>
    </source>
</evidence>
<feature type="transmembrane region" description="Helical" evidence="8">
    <location>
        <begin position="132"/>
        <end position="149"/>
    </location>
</feature>
<dbReference type="GO" id="GO:0005886">
    <property type="term" value="C:plasma membrane"/>
    <property type="evidence" value="ECO:0007669"/>
    <property type="project" value="UniProtKB-SubCell"/>
</dbReference>
<evidence type="ECO:0000256" key="2">
    <source>
        <dbReference type="ARBA" id="ARBA00007362"/>
    </source>
</evidence>
<keyword evidence="3" id="KW-0813">Transport</keyword>
<comment type="similarity">
    <text evidence="2">Belongs to the EamA transporter family.</text>
</comment>
<keyword evidence="4" id="KW-1003">Cell membrane</keyword>
<feature type="transmembrane region" description="Helical" evidence="8">
    <location>
        <begin position="103"/>
        <end position="125"/>
    </location>
</feature>
<evidence type="ECO:0000256" key="5">
    <source>
        <dbReference type="ARBA" id="ARBA00022692"/>
    </source>
</evidence>
<proteinExistence type="inferred from homology"/>
<comment type="subcellular location">
    <subcellularLocation>
        <location evidence="1">Cell membrane</location>
        <topology evidence="1">Multi-pass membrane protein</topology>
    </subcellularLocation>
</comment>
<reference evidence="11" key="1">
    <citation type="submission" date="2018-08" db="EMBL/GenBank/DDBJ databases">
        <authorList>
            <person name="Kim S.-J."/>
            <person name="Jung G.-Y."/>
        </authorList>
    </citation>
    <scope>NUCLEOTIDE SEQUENCE [LARGE SCALE GENOMIC DNA]</scope>
    <source>
        <strain evidence="11">GY_G</strain>
    </source>
</reference>
<dbReference type="InterPro" id="IPR037185">
    <property type="entry name" value="EmrE-like"/>
</dbReference>
<feature type="transmembrane region" description="Helical" evidence="8">
    <location>
        <begin position="43"/>
        <end position="60"/>
    </location>
</feature>
<dbReference type="AlphaFoldDB" id="A0A371B1X8"/>
<dbReference type="Proteomes" id="UP000263833">
    <property type="component" value="Unassembled WGS sequence"/>
</dbReference>
<dbReference type="InterPro" id="IPR004626">
    <property type="entry name" value="RarD"/>
</dbReference>
<feature type="transmembrane region" description="Helical" evidence="8">
    <location>
        <begin position="242"/>
        <end position="262"/>
    </location>
</feature>